<evidence type="ECO:0000256" key="2">
    <source>
        <dbReference type="ARBA" id="ARBA00023080"/>
    </source>
</evidence>
<dbReference type="InterPro" id="IPR010550">
    <property type="entry name" value="DCD_N"/>
</dbReference>
<dbReference type="EC" id="3.5.4.13" evidence="6"/>
<dbReference type="EMBL" id="JBHSLU010000063">
    <property type="protein sequence ID" value="MFC5507566.1"/>
    <property type="molecule type" value="Genomic_DNA"/>
</dbReference>
<reference evidence="7" key="1">
    <citation type="journal article" date="2019" name="Int. J. Syst. Evol. Microbiol.">
        <title>The Global Catalogue of Microorganisms (GCM) 10K type strain sequencing project: providing services to taxonomists for standard genome sequencing and annotation.</title>
        <authorList>
            <consortium name="The Broad Institute Genomics Platform"/>
            <consortium name="The Broad Institute Genome Sequencing Center for Infectious Disease"/>
            <person name="Wu L."/>
            <person name="Ma J."/>
        </authorList>
    </citation>
    <scope>NUCLEOTIDE SEQUENCE [LARGE SCALE GENOMIC DNA]</scope>
    <source>
        <strain evidence="7">CCUG 43117</strain>
    </source>
</reference>
<dbReference type="InterPro" id="IPR036157">
    <property type="entry name" value="dUTPase-like_sf"/>
</dbReference>
<dbReference type="Proteomes" id="UP001596060">
    <property type="component" value="Unassembled WGS sequence"/>
</dbReference>
<dbReference type="Pfam" id="PF22569">
    <property type="entry name" value="DCD_C"/>
    <property type="match status" value="1"/>
</dbReference>
<accession>A0ABW0P5H3</accession>
<feature type="compositionally biased region" description="Polar residues" evidence="3">
    <location>
        <begin position="345"/>
        <end position="354"/>
    </location>
</feature>
<feature type="domain" description="2'-deoxycytidine 5'-triphosphate deaminase N-terminal" evidence="4">
    <location>
        <begin position="7"/>
        <end position="168"/>
    </location>
</feature>
<evidence type="ECO:0000256" key="3">
    <source>
        <dbReference type="SAM" id="MobiDB-lite"/>
    </source>
</evidence>
<evidence type="ECO:0000313" key="6">
    <source>
        <dbReference type="EMBL" id="MFC5507566.1"/>
    </source>
</evidence>
<dbReference type="GO" id="GO:0008829">
    <property type="term" value="F:dCTP deaminase activity"/>
    <property type="evidence" value="ECO:0007669"/>
    <property type="project" value="UniProtKB-EC"/>
</dbReference>
<comment type="caution">
    <text evidence="6">The sequence shown here is derived from an EMBL/GenBank/DDBJ whole genome shotgun (WGS) entry which is preliminary data.</text>
</comment>
<dbReference type="InterPro" id="IPR053811">
    <property type="entry name" value="DCD_C"/>
</dbReference>
<dbReference type="RefSeq" id="WP_377817497.1">
    <property type="nucleotide sequence ID" value="NZ_JBHSLU010000063.1"/>
</dbReference>
<sequence length="365" mass="40411">MRHEAGNGVLSDTQIRILLREGGILGPVLADRQVQPASLDLRLGDRAYRIRASLLPGHETVAKAIEAVTQEVFNLDDRNGLVIPPGSIFLIPLQESLQLPLGISARANPKSSTGRLDIFVRVITDYGTAYEQIPDGYQGPLWLEVAPITFPVRVRKGSRLSQIRFRSSSHAMADEEITSALAADALRVEGPANLRNGLCLGLNLDFGQGRPIGWRARRHTDVIDVDRVGHYDAMEFFEPVYPRNGGTFVLDPGEFYILASAERFEVSNLLCAEMIPVDTDLGEYRGHSAGFIDCFFGWNNPSRLVLELRTRDVPFLVRHSQPIARLAFEPMSGAPSMGYGEDGKSNYQGQSLRLSKNFREESYAA</sequence>
<dbReference type="Pfam" id="PF06559">
    <property type="entry name" value="DCD_N"/>
    <property type="match status" value="1"/>
</dbReference>
<gene>
    <name evidence="6" type="ORF">ACFPN9_20190</name>
</gene>
<dbReference type="PANTHER" id="PTHR42680:SF3">
    <property type="entry name" value="DCTP DEAMINASE"/>
    <property type="match status" value="1"/>
</dbReference>
<proteinExistence type="predicted"/>
<dbReference type="CDD" id="cd07557">
    <property type="entry name" value="trimeric_dUTPase"/>
    <property type="match status" value="1"/>
</dbReference>
<dbReference type="Gene3D" id="2.70.40.10">
    <property type="match status" value="2"/>
</dbReference>
<evidence type="ECO:0000313" key="7">
    <source>
        <dbReference type="Proteomes" id="UP001596060"/>
    </source>
</evidence>
<evidence type="ECO:0000259" key="5">
    <source>
        <dbReference type="Pfam" id="PF22569"/>
    </source>
</evidence>
<organism evidence="6 7">
    <name type="scientific">Bosea massiliensis</name>
    <dbReference type="NCBI Taxonomy" id="151419"/>
    <lineage>
        <taxon>Bacteria</taxon>
        <taxon>Pseudomonadati</taxon>
        <taxon>Pseudomonadota</taxon>
        <taxon>Alphaproteobacteria</taxon>
        <taxon>Hyphomicrobiales</taxon>
        <taxon>Boseaceae</taxon>
        <taxon>Bosea</taxon>
    </lineage>
</organism>
<name>A0ABW0P5H3_9HYPH</name>
<keyword evidence="1 6" id="KW-0378">Hydrolase</keyword>
<dbReference type="NCBIfam" id="NF005734">
    <property type="entry name" value="PRK07559.1"/>
    <property type="match status" value="1"/>
</dbReference>
<evidence type="ECO:0000259" key="4">
    <source>
        <dbReference type="Pfam" id="PF06559"/>
    </source>
</evidence>
<dbReference type="SUPFAM" id="SSF51283">
    <property type="entry name" value="dUTPase-like"/>
    <property type="match status" value="2"/>
</dbReference>
<dbReference type="PANTHER" id="PTHR42680">
    <property type="entry name" value="DCTP DEAMINASE"/>
    <property type="match status" value="1"/>
</dbReference>
<keyword evidence="7" id="KW-1185">Reference proteome</keyword>
<protein>
    <submittedName>
        <fullName evidence="6">2'-deoxycytidine 5'-triphosphate deaminase</fullName>
        <ecNumber evidence="6">3.5.4.13</ecNumber>
    </submittedName>
</protein>
<keyword evidence="2" id="KW-0546">Nucleotide metabolism</keyword>
<feature type="domain" description="2'-deoxycytidine 5'-triphosphate deaminase C-terminal" evidence="5">
    <location>
        <begin position="179"/>
        <end position="358"/>
    </location>
</feature>
<dbReference type="InterPro" id="IPR033704">
    <property type="entry name" value="dUTPase_trimeric"/>
</dbReference>
<evidence type="ECO:0000256" key="1">
    <source>
        <dbReference type="ARBA" id="ARBA00022801"/>
    </source>
</evidence>
<feature type="region of interest" description="Disordered" evidence="3">
    <location>
        <begin position="339"/>
        <end position="365"/>
    </location>
</feature>